<dbReference type="EMBL" id="AP024421">
    <property type="protein sequence ID" value="BCR90591.1"/>
    <property type="molecule type" value="Genomic_DNA"/>
</dbReference>
<name>A0A7R7ZRC2_ASPCH</name>
<reference evidence="1" key="2">
    <citation type="submission" date="2021-02" db="EMBL/GenBank/DDBJ databases">
        <title>Aspergillus chevalieri M1 genome sequence.</title>
        <authorList>
            <person name="Kadooka C."/>
            <person name="Mori K."/>
            <person name="Futagami T."/>
        </authorList>
    </citation>
    <scope>NUCLEOTIDE SEQUENCE</scope>
    <source>
        <strain evidence="1">M1</strain>
    </source>
</reference>
<dbReference type="RefSeq" id="XP_043139113.1">
    <property type="nucleotide sequence ID" value="XM_043281656.1"/>
</dbReference>
<protein>
    <submittedName>
        <fullName evidence="1">Uncharacterized protein</fullName>
    </submittedName>
</protein>
<accession>A0A7R7ZRC2</accession>
<feature type="non-terminal residue" evidence="1">
    <location>
        <position position="1"/>
    </location>
</feature>
<evidence type="ECO:0000313" key="2">
    <source>
        <dbReference type="Proteomes" id="UP000637239"/>
    </source>
</evidence>
<sequence>EYNILGEVGSVVLGVQSVFSNYTAPFLGHTMRQRIELAKIGQYCGISLSGRARNLPMPGLIGKISATDVTVLQESQKINACSK</sequence>
<dbReference type="AlphaFoldDB" id="A0A7R7ZRC2"/>
<reference evidence="1" key="1">
    <citation type="submission" date="2021-01" db="EMBL/GenBank/DDBJ databases">
        <authorList>
            <consortium name="Aspergillus chevalieri M1 genome sequencing consortium"/>
            <person name="Kazuki M."/>
            <person name="Futagami T."/>
        </authorList>
    </citation>
    <scope>NUCLEOTIDE SEQUENCE</scope>
    <source>
        <strain evidence="1">M1</strain>
    </source>
</reference>
<gene>
    <name evidence="1" type="ORF">ACHE_60477A</name>
</gene>
<organism evidence="1 2">
    <name type="scientific">Aspergillus chevalieri</name>
    <name type="common">Eurotium chevalieri</name>
    <dbReference type="NCBI Taxonomy" id="182096"/>
    <lineage>
        <taxon>Eukaryota</taxon>
        <taxon>Fungi</taxon>
        <taxon>Dikarya</taxon>
        <taxon>Ascomycota</taxon>
        <taxon>Pezizomycotina</taxon>
        <taxon>Eurotiomycetes</taxon>
        <taxon>Eurotiomycetidae</taxon>
        <taxon>Eurotiales</taxon>
        <taxon>Aspergillaceae</taxon>
        <taxon>Aspergillus</taxon>
        <taxon>Aspergillus subgen. Aspergillus</taxon>
    </lineage>
</organism>
<proteinExistence type="predicted"/>
<dbReference type="GeneID" id="66984949"/>
<dbReference type="Proteomes" id="UP000637239">
    <property type="component" value="Chromosome 6"/>
</dbReference>
<keyword evidence="2" id="KW-1185">Reference proteome</keyword>
<evidence type="ECO:0000313" key="1">
    <source>
        <dbReference type="EMBL" id="BCR90591.1"/>
    </source>
</evidence>
<dbReference type="KEGG" id="ache:ACHE_60477A"/>